<dbReference type="InterPro" id="IPR000653">
    <property type="entry name" value="DegT/StrS_aminotransferase"/>
</dbReference>
<evidence type="ECO:0000256" key="3">
    <source>
        <dbReference type="SAM" id="MobiDB-lite"/>
    </source>
</evidence>
<keyword evidence="4" id="KW-0808">Transferase</keyword>
<feature type="region of interest" description="Disordered" evidence="3">
    <location>
        <begin position="1"/>
        <end position="26"/>
    </location>
</feature>
<sequence>MNRQRPLSAFPHLDPRQVTGRRTHPDPLLGNGRVRLYASGRAGLFRIVAGLALPPGSTILLPAYHCGVEVEAVLRAGCGVAFYRVRFDLGIDLDHIRALIDQHTRGILVAHYFGFPQEISELAALCRQRELVLIEDCAHALYSRDQRGAWLGTTADYGLFSMRKTVFMPNGGAVRVNRAELPLPQPGIRYLDRSIVTSTVKSLLEYGATGSGVPAAWARRLLHSHERRSDAATAAANDGGAVRWYYDVPSLDYRHDIAALSRWCAGGPEVREIVGRRRENYRSLAALLAPRLADRLPFPELPEGVCPLCLPLFVPQRDAVAERLAARGVHPFVFGRHPHPLLQPEQFPEATVLAAGIVGLPVQQQLTERDMALVADILLQSLDEVTTS</sequence>
<evidence type="ECO:0000256" key="1">
    <source>
        <dbReference type="ARBA" id="ARBA00037999"/>
    </source>
</evidence>
<keyword evidence="2" id="KW-0663">Pyridoxal phosphate</keyword>
<dbReference type="InterPro" id="IPR015422">
    <property type="entry name" value="PyrdxlP-dep_Trfase_small"/>
</dbReference>
<dbReference type="Gene3D" id="3.90.1150.10">
    <property type="entry name" value="Aspartate Aminotransferase, domain 1"/>
    <property type="match status" value="1"/>
</dbReference>
<dbReference type="PANTHER" id="PTHR30244">
    <property type="entry name" value="TRANSAMINASE"/>
    <property type="match status" value="1"/>
</dbReference>
<dbReference type="SUPFAM" id="SSF53383">
    <property type="entry name" value="PLP-dependent transferases"/>
    <property type="match status" value="1"/>
</dbReference>
<comment type="similarity">
    <text evidence="1 2">Belongs to the DegT/DnrJ/EryC1 family.</text>
</comment>
<keyword evidence="4" id="KW-0032">Aminotransferase</keyword>
<dbReference type="Gene3D" id="3.40.640.10">
    <property type="entry name" value="Type I PLP-dependent aspartate aminotransferase-like (Major domain)"/>
    <property type="match status" value="1"/>
</dbReference>
<dbReference type="PANTHER" id="PTHR30244:SF34">
    <property type="entry name" value="DTDP-4-AMINO-4,6-DIDEOXYGALACTOSE TRANSAMINASE"/>
    <property type="match status" value="1"/>
</dbReference>
<accession>A0ABM9D843</accession>
<gene>
    <name evidence="4" type="ORF">GEAMG1_1561</name>
</gene>
<keyword evidence="5" id="KW-1185">Reference proteome</keyword>
<name>A0ABM9D843_9BACT</name>
<proteinExistence type="inferred from homology"/>
<evidence type="ECO:0000313" key="5">
    <source>
        <dbReference type="Proteomes" id="UP001295463"/>
    </source>
</evidence>
<dbReference type="RefSeq" id="WP_305732218.1">
    <property type="nucleotide sequence ID" value="NZ_OW150024.1"/>
</dbReference>
<reference evidence="4 5" key="1">
    <citation type="submission" date="2022-03" db="EMBL/GenBank/DDBJ databases">
        <authorList>
            <person name="Koch H."/>
        </authorList>
    </citation>
    <scope>NUCLEOTIDE SEQUENCE [LARGE SCALE GENOMIC DNA]</scope>
    <source>
        <strain evidence="4 5">G1</strain>
    </source>
</reference>
<evidence type="ECO:0000313" key="4">
    <source>
        <dbReference type="EMBL" id="CAH2031391.1"/>
    </source>
</evidence>
<protein>
    <submittedName>
        <fullName evidence="4">UDP-4-amino-4-deoxy-L-arabinose-oxoglutarate aminotransferase</fullName>
    </submittedName>
</protein>
<dbReference type="InterPro" id="IPR015424">
    <property type="entry name" value="PyrdxlP-dep_Trfase"/>
</dbReference>
<dbReference type="InterPro" id="IPR015421">
    <property type="entry name" value="PyrdxlP-dep_Trfase_major"/>
</dbReference>
<dbReference type="Proteomes" id="UP001295463">
    <property type="component" value="Chromosome"/>
</dbReference>
<organism evidence="4 5">
    <name type="scientific">Trichlorobacter ammonificans</name>
    <dbReference type="NCBI Taxonomy" id="2916410"/>
    <lineage>
        <taxon>Bacteria</taxon>
        <taxon>Pseudomonadati</taxon>
        <taxon>Thermodesulfobacteriota</taxon>
        <taxon>Desulfuromonadia</taxon>
        <taxon>Geobacterales</taxon>
        <taxon>Geobacteraceae</taxon>
        <taxon>Trichlorobacter</taxon>
    </lineage>
</organism>
<dbReference type="Pfam" id="PF01041">
    <property type="entry name" value="DegT_DnrJ_EryC1"/>
    <property type="match status" value="1"/>
</dbReference>
<dbReference type="GO" id="GO:0008483">
    <property type="term" value="F:transaminase activity"/>
    <property type="evidence" value="ECO:0007669"/>
    <property type="project" value="UniProtKB-KW"/>
</dbReference>
<evidence type="ECO:0000256" key="2">
    <source>
        <dbReference type="RuleBase" id="RU004508"/>
    </source>
</evidence>
<dbReference type="EMBL" id="OW150024">
    <property type="protein sequence ID" value="CAH2031391.1"/>
    <property type="molecule type" value="Genomic_DNA"/>
</dbReference>